<feature type="repeat" description="ANK" evidence="2">
    <location>
        <begin position="981"/>
        <end position="1013"/>
    </location>
</feature>
<dbReference type="Pfam" id="PF00023">
    <property type="entry name" value="Ank"/>
    <property type="match status" value="1"/>
</dbReference>
<dbReference type="InterPro" id="IPR036770">
    <property type="entry name" value="Ankyrin_rpt-contain_sf"/>
</dbReference>
<dbReference type="InterPro" id="IPR056884">
    <property type="entry name" value="NPHP3-like_N"/>
</dbReference>
<dbReference type="SMART" id="SM00248">
    <property type="entry name" value="ANK"/>
    <property type="match status" value="11"/>
</dbReference>
<dbReference type="SUPFAM" id="SSF48403">
    <property type="entry name" value="Ankyrin repeat"/>
    <property type="match status" value="1"/>
</dbReference>
<dbReference type="GO" id="GO:0009116">
    <property type="term" value="P:nucleoside metabolic process"/>
    <property type="evidence" value="ECO:0007669"/>
    <property type="project" value="InterPro"/>
</dbReference>
<dbReference type="PANTHER" id="PTHR46082:SF11">
    <property type="entry name" value="AAA+ ATPASE DOMAIN-CONTAINING PROTEIN-RELATED"/>
    <property type="match status" value="1"/>
</dbReference>
<evidence type="ECO:0000259" key="3">
    <source>
        <dbReference type="Pfam" id="PF24883"/>
    </source>
</evidence>
<dbReference type="OrthoDB" id="20872at2759"/>
<dbReference type="GO" id="GO:0003824">
    <property type="term" value="F:catalytic activity"/>
    <property type="evidence" value="ECO:0007669"/>
    <property type="project" value="InterPro"/>
</dbReference>
<feature type="repeat" description="ANK" evidence="2">
    <location>
        <begin position="1079"/>
        <end position="1111"/>
    </location>
</feature>
<evidence type="ECO:0000313" key="4">
    <source>
        <dbReference type="EMBL" id="EXK83489.1"/>
    </source>
</evidence>
<dbReference type="InterPro" id="IPR002110">
    <property type="entry name" value="Ankyrin_rpt"/>
</dbReference>
<dbReference type="SUPFAM" id="SSF52540">
    <property type="entry name" value="P-loop containing nucleoside triphosphate hydrolases"/>
    <property type="match status" value="1"/>
</dbReference>
<keyword evidence="5" id="KW-1185">Reference proteome</keyword>
<dbReference type="PROSITE" id="PS50088">
    <property type="entry name" value="ANK_REPEAT"/>
    <property type="match status" value="4"/>
</dbReference>
<evidence type="ECO:0000313" key="5">
    <source>
        <dbReference type="Proteomes" id="UP000030663"/>
    </source>
</evidence>
<dbReference type="Pfam" id="PF24883">
    <property type="entry name" value="NPHP3_N"/>
    <property type="match status" value="1"/>
</dbReference>
<feature type="domain" description="Nephrocystin 3-like N-terminal" evidence="3">
    <location>
        <begin position="375"/>
        <end position="541"/>
    </location>
</feature>
<keyword evidence="2" id="KW-0040">ANK repeat</keyword>
<dbReference type="SUPFAM" id="SSF53167">
    <property type="entry name" value="Purine and uridine phosphorylases"/>
    <property type="match status" value="1"/>
</dbReference>
<proteinExistence type="predicted"/>
<evidence type="ECO:0000256" key="2">
    <source>
        <dbReference type="PROSITE-ProRule" id="PRU00023"/>
    </source>
</evidence>
<dbReference type="PRINTS" id="PR01415">
    <property type="entry name" value="ANKYRIN"/>
</dbReference>
<dbReference type="InterPro" id="IPR027417">
    <property type="entry name" value="P-loop_NTPase"/>
</dbReference>
<dbReference type="PANTHER" id="PTHR46082">
    <property type="entry name" value="ATP/GTP-BINDING PROTEIN-RELATED"/>
    <property type="match status" value="1"/>
</dbReference>
<dbReference type="Proteomes" id="UP000030663">
    <property type="component" value="Unassembled WGS sequence"/>
</dbReference>
<dbReference type="Gene3D" id="3.40.50.300">
    <property type="entry name" value="P-loop containing nucleotide triphosphate hydrolases"/>
    <property type="match status" value="1"/>
</dbReference>
<dbReference type="InterPro" id="IPR053137">
    <property type="entry name" value="NLR-like"/>
</dbReference>
<dbReference type="PROSITE" id="PS50297">
    <property type="entry name" value="ANK_REP_REGION"/>
    <property type="match status" value="3"/>
</dbReference>
<feature type="repeat" description="ANK" evidence="2">
    <location>
        <begin position="1114"/>
        <end position="1146"/>
    </location>
</feature>
<sequence length="1359" mass="152225">MLDPSDPDAYTVGWVCALSTEFTAAQEQFDEEYEPHESPEHRDANDFNVYSFGKIKGHMVVVAVLPNGQYGTASAATVAKDMIRSFRNIRFGLMVGIGGGAPTKQHDIRLGDVVVSSPSPGQSGVFQYDFGKATKDVFQHTASHNKPPPLLLAAVAGLKTQYERKGLQIHDKVSTIVANNKRLSAKYGRPEDPDSLFSTSINHKSDPCHRFCVTAPTDLVDRKSRQEPMEVVEVHYGTIASSNTLMKDAFKRDELASKANILCFEMEAAGLMDGFRCLVIRGICDYSDSHKNDSWQGYAAMTAAVYAKQILSRIRPEAAAREETMISKIDEVLNSVISGVEDLKRSIAEQEVLDWLSDEDFGTYQFDERSKKAPGTCQWLLDSPEYQSWTQKKDQVLFCPGIAGAGKTVLASAIIESLHSRFQSDSSTAIVHIYCRYNRVDRQTFNKLRASLLRQLCERLSPLPEGIMQLYNQYKPRRVETPPERILSELESVSGLFSKVFMVVDALDEWRATEHADLYSLPGELLHLQRKLAMNLLATSRPIPLIANTFNDYPSVSITAQQQDIYAYVDNFRWPESSCIGKIAGLRGLVKKVMSHIVRGMFLLARLYLHSLENETSERDVKDALKRFEDRAKNNDNDPKFNIVDQAYNDTLKRLREQHQNSSDLAFRVLAWICCTGWKLPAGAIQHGLALREGDTTFHEDGIVDESLLLSVCCGLVEIPEGSREIRLVHYTTENFFRHNRHLLDEYFLARHSINCHLPSNADAYLARQCVSCLSIDLPRHLPGGIGNDPQLQSRYHGYDRLIHSMVERLYDRRCGSSGKNYTALADKIQDPLYTYSAFNWGGHVRRLSPLDQTYKTSIDFLQTRGMVDQAIMLILTLGTWSEDRQAPQDMSNLHLATLFGLGDLAESLMKNIDINSRDSCGRTALVWALECLAFEFKFHPDYIMSVTKNFEIYDGIDIARRHIVKALLRSGANPRMPGYNGHTPLQLAAILGDVEVVERILEYGVDIDIRNRNVDVPLVEAVRHSRESASMKLLESGTVDTCGENSRTALTETSSVSNLAPMETLIEKGAKVDFPDVNGQTALMEASKRGHTRIVELLLKNQSNSNVDHQDHKGDTALMKACIGDHADVIELLVAAKARLDIENNKGDTALDHGGRYCGEESIKRLLHQSTDPTIRDQHSGTVLISASHWKRPDIVSLILEDAKLKPTSKFINLALSEACSNSNEKVVKLLIDHGANPNMPRKSKRQLSLLRNAIYSRDDTVILTLLDAGINIEGDDGDFERPIHTAAEIGTKTVVQSLIERGVSVNRRSFAGRLPLDLAMKRQDKDTSIADLLRKHGAITEGKRLVQLMQDRRKRLN</sequence>
<reference evidence="4 5" key="1">
    <citation type="submission" date="2011-11" db="EMBL/GenBank/DDBJ databases">
        <title>The Genome Sequence of Fusarium oxysporum PHW815.</title>
        <authorList>
            <consortium name="The Broad Institute Genome Sequencing Platform"/>
            <person name="Ma L.-J."/>
            <person name="Gale L.R."/>
            <person name="Schwartz D.C."/>
            <person name="Zhou S."/>
            <person name="Corby-Kistler H."/>
            <person name="Young S.K."/>
            <person name="Zeng Q."/>
            <person name="Gargeya S."/>
            <person name="Fitzgerald M."/>
            <person name="Haas B."/>
            <person name="Abouelleil A."/>
            <person name="Alvarado L."/>
            <person name="Arachchi H.M."/>
            <person name="Berlin A."/>
            <person name="Brown A."/>
            <person name="Chapman S.B."/>
            <person name="Chen Z."/>
            <person name="Dunbar C."/>
            <person name="Freedman E."/>
            <person name="Gearin G."/>
            <person name="Goldberg J."/>
            <person name="Griggs A."/>
            <person name="Gujja S."/>
            <person name="Heiman D."/>
            <person name="Howarth C."/>
            <person name="Larson L."/>
            <person name="Lui A."/>
            <person name="MacDonald P.J.P."/>
            <person name="Montmayeur A."/>
            <person name="Murphy C."/>
            <person name="Neiman D."/>
            <person name="Pearson M."/>
            <person name="Priest M."/>
            <person name="Roberts A."/>
            <person name="Saif S."/>
            <person name="Shea T."/>
            <person name="Shenoy N."/>
            <person name="Sisk P."/>
            <person name="Stolte C."/>
            <person name="Sykes S."/>
            <person name="Wortman J."/>
            <person name="Nusbaum C."/>
            <person name="Birren B."/>
        </authorList>
    </citation>
    <scope>NUCLEOTIDE SEQUENCE [LARGE SCALE GENOMIC DNA]</scope>
    <source>
        <strain evidence="4 5">54005</strain>
    </source>
</reference>
<feature type="repeat" description="ANK" evidence="2">
    <location>
        <begin position="1280"/>
        <end position="1312"/>
    </location>
</feature>
<accession>X0BY96</accession>
<dbReference type="Pfam" id="PF12796">
    <property type="entry name" value="Ank_2"/>
    <property type="match status" value="2"/>
</dbReference>
<dbReference type="Gene3D" id="3.40.50.1580">
    <property type="entry name" value="Nucleoside phosphorylase domain"/>
    <property type="match status" value="1"/>
</dbReference>
<keyword evidence="1" id="KW-0677">Repeat</keyword>
<name>X0BY96_FUSOX</name>
<evidence type="ECO:0000256" key="1">
    <source>
        <dbReference type="ARBA" id="ARBA00022737"/>
    </source>
</evidence>
<dbReference type="Gene3D" id="1.25.40.20">
    <property type="entry name" value="Ankyrin repeat-containing domain"/>
    <property type="match status" value="2"/>
</dbReference>
<gene>
    <name evidence="4" type="ORF">FOQG_12190</name>
</gene>
<dbReference type="eggNOG" id="KOG0504">
    <property type="taxonomic scope" value="Eukaryota"/>
</dbReference>
<dbReference type="EMBL" id="JH658401">
    <property type="protein sequence ID" value="EXK83489.1"/>
    <property type="molecule type" value="Genomic_DNA"/>
</dbReference>
<dbReference type="InterPro" id="IPR035994">
    <property type="entry name" value="Nucleoside_phosphorylase_sf"/>
</dbReference>
<protein>
    <recommendedName>
        <fullName evidence="3">Nephrocystin 3-like N-terminal domain-containing protein</fullName>
    </recommendedName>
</protein>
<organism evidence="4 5">
    <name type="scientific">Fusarium oxysporum f. sp. raphani 54005</name>
    <dbReference type="NCBI Taxonomy" id="1089458"/>
    <lineage>
        <taxon>Eukaryota</taxon>
        <taxon>Fungi</taxon>
        <taxon>Dikarya</taxon>
        <taxon>Ascomycota</taxon>
        <taxon>Pezizomycotina</taxon>
        <taxon>Sordariomycetes</taxon>
        <taxon>Hypocreomycetidae</taxon>
        <taxon>Hypocreales</taxon>
        <taxon>Nectriaceae</taxon>
        <taxon>Fusarium</taxon>
        <taxon>Fusarium oxysporum species complex</taxon>
    </lineage>
</organism>
<dbReference type="HOGENOM" id="CLU_000288_34_2_1"/>